<feature type="compositionally biased region" description="Basic and acidic residues" evidence="1">
    <location>
        <begin position="1"/>
        <end position="17"/>
    </location>
</feature>
<gene>
    <name evidence="2" type="ORF">QJS10_CPB20g00712</name>
</gene>
<comment type="caution">
    <text evidence="2">The sequence shown here is derived from an EMBL/GenBank/DDBJ whole genome shotgun (WGS) entry which is preliminary data.</text>
</comment>
<proteinExistence type="predicted"/>
<evidence type="ECO:0000313" key="3">
    <source>
        <dbReference type="Proteomes" id="UP001180020"/>
    </source>
</evidence>
<name>A0AAV9C929_ACOCL</name>
<sequence>MVEGSKGDREGSAEKKFKPSPWSVVRLPRHRLMLQASDRRPSAQVLDEV</sequence>
<evidence type="ECO:0000313" key="2">
    <source>
        <dbReference type="EMBL" id="KAK1284823.1"/>
    </source>
</evidence>
<dbReference type="AlphaFoldDB" id="A0AAV9C929"/>
<reference evidence="2" key="1">
    <citation type="journal article" date="2023" name="Nat. Commun.">
        <title>Diploid and tetraploid genomes of Acorus and the evolution of monocots.</title>
        <authorList>
            <person name="Ma L."/>
            <person name="Liu K.W."/>
            <person name="Li Z."/>
            <person name="Hsiao Y.Y."/>
            <person name="Qi Y."/>
            <person name="Fu T."/>
            <person name="Tang G.D."/>
            <person name="Zhang D."/>
            <person name="Sun W.H."/>
            <person name="Liu D.K."/>
            <person name="Li Y."/>
            <person name="Chen G.Z."/>
            <person name="Liu X.D."/>
            <person name="Liao X.Y."/>
            <person name="Jiang Y.T."/>
            <person name="Yu X."/>
            <person name="Hao Y."/>
            <person name="Huang J."/>
            <person name="Zhao X.W."/>
            <person name="Ke S."/>
            <person name="Chen Y.Y."/>
            <person name="Wu W.L."/>
            <person name="Hsu J.L."/>
            <person name="Lin Y.F."/>
            <person name="Huang M.D."/>
            <person name="Li C.Y."/>
            <person name="Huang L."/>
            <person name="Wang Z.W."/>
            <person name="Zhao X."/>
            <person name="Zhong W.Y."/>
            <person name="Peng D.H."/>
            <person name="Ahmad S."/>
            <person name="Lan S."/>
            <person name="Zhang J.S."/>
            <person name="Tsai W.C."/>
            <person name="Van de Peer Y."/>
            <person name="Liu Z.J."/>
        </authorList>
    </citation>
    <scope>NUCLEOTIDE SEQUENCE</scope>
    <source>
        <strain evidence="2">CP</strain>
    </source>
</reference>
<dbReference type="EMBL" id="JAUJYO010000020">
    <property type="protein sequence ID" value="KAK1284823.1"/>
    <property type="molecule type" value="Genomic_DNA"/>
</dbReference>
<reference evidence="2" key="2">
    <citation type="submission" date="2023-06" db="EMBL/GenBank/DDBJ databases">
        <authorList>
            <person name="Ma L."/>
            <person name="Liu K.-W."/>
            <person name="Li Z."/>
            <person name="Hsiao Y.-Y."/>
            <person name="Qi Y."/>
            <person name="Fu T."/>
            <person name="Tang G."/>
            <person name="Zhang D."/>
            <person name="Sun W.-H."/>
            <person name="Liu D.-K."/>
            <person name="Li Y."/>
            <person name="Chen G.-Z."/>
            <person name="Liu X.-D."/>
            <person name="Liao X.-Y."/>
            <person name="Jiang Y.-T."/>
            <person name="Yu X."/>
            <person name="Hao Y."/>
            <person name="Huang J."/>
            <person name="Zhao X.-W."/>
            <person name="Ke S."/>
            <person name="Chen Y.-Y."/>
            <person name="Wu W.-L."/>
            <person name="Hsu J.-L."/>
            <person name="Lin Y.-F."/>
            <person name="Huang M.-D."/>
            <person name="Li C.-Y."/>
            <person name="Huang L."/>
            <person name="Wang Z.-W."/>
            <person name="Zhao X."/>
            <person name="Zhong W.-Y."/>
            <person name="Peng D.-H."/>
            <person name="Ahmad S."/>
            <person name="Lan S."/>
            <person name="Zhang J.-S."/>
            <person name="Tsai W.-C."/>
            <person name="Van De Peer Y."/>
            <person name="Liu Z.-J."/>
        </authorList>
    </citation>
    <scope>NUCLEOTIDE SEQUENCE</scope>
    <source>
        <strain evidence="2">CP</strain>
        <tissue evidence="2">Leaves</tissue>
    </source>
</reference>
<keyword evidence="3" id="KW-1185">Reference proteome</keyword>
<protein>
    <submittedName>
        <fullName evidence="2">Uncharacterized protein</fullName>
    </submittedName>
</protein>
<feature type="region of interest" description="Disordered" evidence="1">
    <location>
        <begin position="1"/>
        <end position="22"/>
    </location>
</feature>
<accession>A0AAV9C929</accession>
<evidence type="ECO:0000256" key="1">
    <source>
        <dbReference type="SAM" id="MobiDB-lite"/>
    </source>
</evidence>
<dbReference type="Proteomes" id="UP001180020">
    <property type="component" value="Unassembled WGS sequence"/>
</dbReference>
<organism evidence="2 3">
    <name type="scientific">Acorus calamus</name>
    <name type="common">Sweet flag</name>
    <dbReference type="NCBI Taxonomy" id="4465"/>
    <lineage>
        <taxon>Eukaryota</taxon>
        <taxon>Viridiplantae</taxon>
        <taxon>Streptophyta</taxon>
        <taxon>Embryophyta</taxon>
        <taxon>Tracheophyta</taxon>
        <taxon>Spermatophyta</taxon>
        <taxon>Magnoliopsida</taxon>
        <taxon>Liliopsida</taxon>
        <taxon>Acoraceae</taxon>
        <taxon>Acorus</taxon>
    </lineage>
</organism>